<dbReference type="GO" id="GO:0006368">
    <property type="term" value="P:transcription elongation by RNA polymerase II"/>
    <property type="evidence" value="ECO:0007669"/>
    <property type="project" value="UniProtKB-UniRule"/>
</dbReference>
<keyword evidence="1" id="KW-0156">Chromatin regulator</keyword>
<keyword evidence="1" id="KW-0811">Translocation</keyword>
<name>A0A0G4FH53_VITBC</name>
<dbReference type="HAMAP" id="MF_03046">
    <property type="entry name" value="ENY2_Sus1"/>
    <property type="match status" value="1"/>
</dbReference>
<evidence type="ECO:0000313" key="3">
    <source>
        <dbReference type="Proteomes" id="UP000041254"/>
    </source>
</evidence>
<dbReference type="STRING" id="1169540.A0A0G4FH53"/>
<comment type="subcellular location">
    <subcellularLocation>
        <location evidence="1">Nucleus</location>
        <location evidence="1">Nucleoplasm</location>
    </subcellularLocation>
</comment>
<proteinExistence type="inferred from homology"/>
<keyword evidence="1" id="KW-0653">Protein transport</keyword>
<dbReference type="GO" id="GO:0005643">
    <property type="term" value="C:nuclear pore"/>
    <property type="evidence" value="ECO:0007669"/>
    <property type="project" value="UniProtKB-UniRule"/>
</dbReference>
<sequence>MANERRSQLEEDLAKSGEETRLKEWLRTELAHCGWREEVKRNCLERIRNMGMDKVSVEDLIKQVQPYGRQTVPDEVKAELINKLRAFAEFRRGQNVPPAVTPQ</sequence>
<organism evidence="2 3">
    <name type="scientific">Vitrella brassicaformis (strain CCMP3155)</name>
    <dbReference type="NCBI Taxonomy" id="1169540"/>
    <lineage>
        <taxon>Eukaryota</taxon>
        <taxon>Sar</taxon>
        <taxon>Alveolata</taxon>
        <taxon>Colpodellida</taxon>
        <taxon>Vitrellaceae</taxon>
        <taxon>Vitrella</taxon>
    </lineage>
</organism>
<keyword evidence="1" id="KW-0010">Activator</keyword>
<dbReference type="GO" id="GO:0000124">
    <property type="term" value="C:SAGA complex"/>
    <property type="evidence" value="ECO:0007669"/>
    <property type="project" value="UniProtKB-UniRule"/>
</dbReference>
<dbReference type="GO" id="GO:0005654">
    <property type="term" value="C:nucleoplasm"/>
    <property type="evidence" value="ECO:0007669"/>
    <property type="project" value="UniProtKB-SubCell"/>
</dbReference>
<dbReference type="GO" id="GO:0006406">
    <property type="term" value="P:mRNA export from nucleus"/>
    <property type="evidence" value="ECO:0007669"/>
    <property type="project" value="UniProtKB-UniRule"/>
</dbReference>
<accession>A0A0G4FH53</accession>
<gene>
    <name evidence="2" type="ORF">Vbra_15448</name>
</gene>
<keyword evidence="3" id="KW-1185">Reference proteome</keyword>
<dbReference type="InterPro" id="IPR038212">
    <property type="entry name" value="TF_EnY2_sf"/>
</dbReference>
<dbReference type="InterPro" id="IPR018783">
    <property type="entry name" value="TF_ENY2"/>
</dbReference>
<comment type="function">
    <text evidence="1">Involved in mRNA export coupled transcription activation by association with both the TREX-2 and the SAGA complexes. The transcription regulatory histone acetylation (HAT) complex SAGA is a multiprotein complex that activates transcription by remodeling chromatin and mediating histone acetylation and deubiquitination. Within the SAGA complex, participates to a subcomplex that specifically deubiquitinates histones. The SAGA complex is recruited to specific gene promoters by activators, where it is required for transcription. The TREX-2 complex functions in docking export-competent ribonucleoprotein particles (mRNPs) to the nuclear entrance of the nuclear pore complex (nuclear basket). TREX-2 participates in mRNA export and accurate chromatin positioning in the nucleus by tethering genes to the nuclear periphery.</text>
</comment>
<evidence type="ECO:0000256" key="1">
    <source>
        <dbReference type="HAMAP-Rule" id="MF_03046"/>
    </source>
</evidence>
<keyword evidence="1" id="KW-0804">Transcription</keyword>
<dbReference type="GO" id="GO:0006325">
    <property type="term" value="P:chromatin organization"/>
    <property type="evidence" value="ECO:0007669"/>
    <property type="project" value="UniProtKB-KW"/>
</dbReference>
<dbReference type="OMA" id="KLIECAW"/>
<dbReference type="OrthoDB" id="6221744at2759"/>
<dbReference type="GO" id="GO:0070390">
    <property type="term" value="C:transcription export complex 2"/>
    <property type="evidence" value="ECO:0007669"/>
    <property type="project" value="UniProtKB-UniRule"/>
</dbReference>
<dbReference type="Pfam" id="PF10163">
    <property type="entry name" value="EnY2"/>
    <property type="match status" value="1"/>
</dbReference>
<dbReference type="Proteomes" id="UP000041254">
    <property type="component" value="Unassembled WGS sequence"/>
</dbReference>
<comment type="subunit">
    <text evidence="1">Component of the nuclear pore complex (NPC)-associated TREX-2 complex (transcription and export complex 2). Component of the SAGA transcription coactivator-HAT complex. Within the SAGA complex, participates to a subcomplex of SAGA called the DUB module (deubiquitination module).</text>
</comment>
<reference evidence="2 3" key="1">
    <citation type="submission" date="2014-11" db="EMBL/GenBank/DDBJ databases">
        <authorList>
            <person name="Zhu J."/>
            <person name="Qi W."/>
            <person name="Song R."/>
        </authorList>
    </citation>
    <scope>NUCLEOTIDE SEQUENCE [LARGE SCALE GENOMIC DNA]</scope>
</reference>
<dbReference type="PANTHER" id="PTHR12514">
    <property type="entry name" value="ENHANCER OF YELLOW 2 TRANSCRIPTION FACTOR"/>
    <property type="match status" value="1"/>
</dbReference>
<dbReference type="GO" id="GO:0003713">
    <property type="term" value="F:transcription coactivator activity"/>
    <property type="evidence" value="ECO:0007669"/>
    <property type="project" value="UniProtKB-UniRule"/>
</dbReference>
<dbReference type="VEuPathDB" id="CryptoDB:Vbra_15448"/>
<protein>
    <recommendedName>
        <fullName evidence="1">Transcription and mRNA export factor ENY2</fullName>
    </recommendedName>
    <alternativeName>
        <fullName evidence="1">Enhancer of yellow 2 transcription factor homolog</fullName>
    </alternativeName>
</protein>
<comment type="similarity">
    <text evidence="1">Belongs to the ENY2 family.</text>
</comment>
<dbReference type="AlphaFoldDB" id="A0A0G4FH53"/>
<dbReference type="Gene3D" id="1.10.246.140">
    <property type="match status" value="1"/>
</dbReference>
<evidence type="ECO:0000313" key="2">
    <source>
        <dbReference type="EMBL" id="CEM12747.1"/>
    </source>
</evidence>
<keyword evidence="1" id="KW-0509">mRNA transport</keyword>
<keyword evidence="1" id="KW-0805">Transcription regulation</keyword>
<dbReference type="InParanoid" id="A0A0G4FH53"/>
<keyword evidence="1" id="KW-0539">Nucleus</keyword>
<keyword evidence="1" id="KW-0813">Transport</keyword>
<dbReference type="GO" id="GO:0071819">
    <property type="term" value="C:DUBm complex"/>
    <property type="evidence" value="ECO:0007669"/>
    <property type="project" value="UniProtKB-UniRule"/>
</dbReference>
<dbReference type="EMBL" id="CDMY01000436">
    <property type="protein sequence ID" value="CEM12747.1"/>
    <property type="molecule type" value="Genomic_DNA"/>
</dbReference>
<dbReference type="GO" id="GO:0015031">
    <property type="term" value="P:protein transport"/>
    <property type="evidence" value="ECO:0007669"/>
    <property type="project" value="UniProtKB-KW"/>
</dbReference>